<protein>
    <submittedName>
        <fullName evidence="1">Predicted protein</fullName>
    </submittedName>
</protein>
<evidence type="ECO:0000313" key="1">
    <source>
        <dbReference type="EMBL" id="BAJ88411.1"/>
    </source>
</evidence>
<sequence length="42" mass="4881">MPAAAHLHHHFIRTGGNPRQAHILAWTKFKASQVCRHRRQRG</sequence>
<dbReference type="AlphaFoldDB" id="F2CZZ0"/>
<dbReference type="EMBL" id="AK357197">
    <property type="protein sequence ID" value="BAJ88411.1"/>
    <property type="molecule type" value="mRNA"/>
</dbReference>
<name>F2CZZ0_HORVV</name>
<reference evidence="1" key="1">
    <citation type="journal article" date="2011" name="Plant Physiol.">
        <title>Comprehensive sequence analysis of 24,783 barley full-length cDNAs derived from 12 clone libraries.</title>
        <authorList>
            <person name="Matsumoto T."/>
            <person name="Tanaka T."/>
            <person name="Sakai H."/>
            <person name="Amano N."/>
            <person name="Kanamori H."/>
            <person name="Kurita K."/>
            <person name="Kikuta A."/>
            <person name="Kamiya K."/>
            <person name="Yamamoto M."/>
            <person name="Ikawa H."/>
            <person name="Fujii N."/>
            <person name="Hori K."/>
            <person name="Itoh T."/>
            <person name="Sato K."/>
        </authorList>
    </citation>
    <scope>NUCLEOTIDE SEQUENCE</scope>
    <source>
        <tissue evidence="1">Leaf</tissue>
    </source>
</reference>
<proteinExistence type="evidence at transcript level"/>
<accession>F2CZZ0</accession>
<organism evidence="1">
    <name type="scientific">Hordeum vulgare subsp. vulgare</name>
    <name type="common">Domesticated barley</name>
    <dbReference type="NCBI Taxonomy" id="112509"/>
    <lineage>
        <taxon>Eukaryota</taxon>
        <taxon>Viridiplantae</taxon>
        <taxon>Streptophyta</taxon>
        <taxon>Embryophyta</taxon>
        <taxon>Tracheophyta</taxon>
        <taxon>Spermatophyta</taxon>
        <taxon>Magnoliopsida</taxon>
        <taxon>Liliopsida</taxon>
        <taxon>Poales</taxon>
        <taxon>Poaceae</taxon>
        <taxon>BOP clade</taxon>
        <taxon>Pooideae</taxon>
        <taxon>Triticodae</taxon>
        <taxon>Triticeae</taxon>
        <taxon>Hordeinae</taxon>
        <taxon>Hordeum</taxon>
    </lineage>
</organism>